<protein>
    <recommendedName>
        <fullName evidence="3">Asp23/Gls24 family envelope stress response protein</fullName>
    </recommendedName>
</protein>
<proteinExistence type="predicted"/>
<dbReference type="Proteomes" id="UP001500102">
    <property type="component" value="Unassembled WGS sequence"/>
</dbReference>
<organism evidence="1 2">
    <name type="scientific">Arthrobacter humicola</name>
    <dbReference type="NCBI Taxonomy" id="409291"/>
    <lineage>
        <taxon>Bacteria</taxon>
        <taxon>Bacillati</taxon>
        <taxon>Actinomycetota</taxon>
        <taxon>Actinomycetes</taxon>
        <taxon>Micrococcales</taxon>
        <taxon>Micrococcaceae</taxon>
        <taxon>Arthrobacter</taxon>
    </lineage>
</organism>
<name>A0ABP5K200_9MICC</name>
<sequence>MSITAGAPIRGAAVAGHNRISTQALTSVARAAAGEALGVPAQGVRAEWSDDDGLLALSLVTPIGIPPLTTVLRDPARVAGFGGAIWDRAVAAKAEILHRVTALTGAQLSRVDIRISGATVHGGGRVR</sequence>
<dbReference type="RefSeq" id="WP_116765565.1">
    <property type="nucleotide sequence ID" value="NZ_BAAAQB010000006.1"/>
</dbReference>
<dbReference type="EMBL" id="BAAAQB010000006">
    <property type="protein sequence ID" value="GAA2125937.1"/>
    <property type="molecule type" value="Genomic_DNA"/>
</dbReference>
<evidence type="ECO:0000313" key="1">
    <source>
        <dbReference type="EMBL" id="GAA2125937.1"/>
    </source>
</evidence>
<evidence type="ECO:0000313" key="2">
    <source>
        <dbReference type="Proteomes" id="UP001500102"/>
    </source>
</evidence>
<keyword evidence="2" id="KW-1185">Reference proteome</keyword>
<gene>
    <name evidence="1" type="ORF">GCM10009825_02630</name>
</gene>
<reference evidence="2" key="1">
    <citation type="journal article" date="2019" name="Int. J. Syst. Evol. Microbiol.">
        <title>The Global Catalogue of Microorganisms (GCM) 10K type strain sequencing project: providing services to taxonomists for standard genome sequencing and annotation.</title>
        <authorList>
            <consortium name="The Broad Institute Genomics Platform"/>
            <consortium name="The Broad Institute Genome Sequencing Center for Infectious Disease"/>
            <person name="Wu L."/>
            <person name="Ma J."/>
        </authorList>
    </citation>
    <scope>NUCLEOTIDE SEQUENCE [LARGE SCALE GENOMIC DNA]</scope>
    <source>
        <strain evidence="2">JCM 15921</strain>
    </source>
</reference>
<evidence type="ECO:0008006" key="3">
    <source>
        <dbReference type="Google" id="ProtNLM"/>
    </source>
</evidence>
<comment type="caution">
    <text evidence="1">The sequence shown here is derived from an EMBL/GenBank/DDBJ whole genome shotgun (WGS) entry which is preliminary data.</text>
</comment>
<accession>A0ABP5K200</accession>